<evidence type="ECO:0000256" key="2">
    <source>
        <dbReference type="ARBA" id="ARBA00004305"/>
    </source>
</evidence>
<evidence type="ECO:0000256" key="1">
    <source>
        <dbReference type="ARBA" id="ARBA00001947"/>
    </source>
</evidence>
<dbReference type="InterPro" id="IPR011249">
    <property type="entry name" value="Metalloenz_LuxS/M16"/>
</dbReference>
<evidence type="ECO:0000256" key="5">
    <source>
        <dbReference type="ARBA" id="ARBA00020167"/>
    </source>
</evidence>
<dbReference type="Pfam" id="PF08367">
    <property type="entry name" value="M16C_assoc"/>
    <property type="match status" value="1"/>
</dbReference>
<dbReference type="EMBL" id="JAZGQO010000021">
    <property type="protein sequence ID" value="KAK6166270.1"/>
    <property type="molecule type" value="Genomic_DNA"/>
</dbReference>
<dbReference type="Pfam" id="PF05193">
    <property type="entry name" value="Peptidase_M16_C"/>
    <property type="match status" value="1"/>
</dbReference>
<dbReference type="GO" id="GO:0005759">
    <property type="term" value="C:mitochondrial matrix"/>
    <property type="evidence" value="ECO:0007669"/>
    <property type="project" value="UniProtKB-SubCell"/>
</dbReference>
<dbReference type="FunFam" id="3.30.830.10:FF:000020">
    <property type="entry name" value="Mitochondrial presequence protease"/>
    <property type="match status" value="1"/>
</dbReference>
<dbReference type="SUPFAM" id="SSF63411">
    <property type="entry name" value="LuxS/MPP-like metallohydrolase"/>
    <property type="match status" value="4"/>
</dbReference>
<dbReference type="Pfam" id="PF22516">
    <property type="entry name" value="PreP_C"/>
    <property type="match status" value="1"/>
</dbReference>
<evidence type="ECO:0000256" key="7">
    <source>
        <dbReference type="ARBA" id="ARBA00022723"/>
    </source>
</evidence>
<sequence length="1003" mass="114481">MLRRESQTALHRVVCCYRRFSTKTNKAREAVQVYKPGQKLHGYTVKQLVDIPELYLTAVTLQHDKTQAQHLHAAREDDNNLFSVSFRTTPMDSTGVPHILEHTALCGSKKYPVRDPFFKMLSRSLATFMNAFTADDWTMYPFSSQNYQDFQNLLSVYMDAAFYPKLRELDFFQEGWRLEHEDPTNPKSPIIFKGIVYNEMKGVFSSSRSIYTQEAYNKLLPSHTYGVVSGGDPKYITDLTWQQLKDFHASHYHPSNSRFFTYGNFPLQDHLQFINDKYLQHFNQISVNTSVPFEPRWTNPRKGKIDCAPDPLAADPNKQTTVSVSYLLADATDSFEAFTMSIIGHLLVGGETSPFYKSLLEANIGNDYAPTLGYDGYRKESVFSVGLQGIAKQDEEKVFQIISDTFDKVIKDGFEQERIDAVLHQIELGQKHQSGNFGLGLSMAVTSIWNHDGNPTESLQINKHVNMFKQKLADNPTFLQDKVQQYFKTNNHSYSLTMSPDEKFEENRKEEEKKRLEKKVKELSDEEKQVVYNRGLQLMEKQNEEENLTCLPTLTLADLDRKIKPEPVETTSLGGVPVLCSIQPTNEVTYIRMICNINNIPSHLIPYVTLFSSILTQMGAGDYDYKRLSQEIELYTGGLATSPLISPHHTQPNTYEKGLHFNSYCLDKNVDKLLDLWSAIFNRPDFSDLNRLTTLIRMEASDLAMGLADSGHRYAMGHSAASLSPADNLSETLNGMTQVSFMKKIAEKTDQEETLEKLKELAEFILNKDSLRILINATPEHMSQVVKSVDRFLQEIPGNHSSSYNHVNEESFKINPLNTQFELPFSVNYVAKSCQTVQSTHEDFASLRVLASLLSRKYLHREIREKGGAYGSGASCSSDVFTFYSYRDPNSTQTMDVFNQSVQWATNSKFTDQDIDEAKLGVFQQIDKPIPPGKRGMLLFTNQRTDEMRQKSRDELFSVSRDDIVAVANRYLKDNQKPTSLTFLGPTNEQIKSNQDKWKIIKD</sequence>
<feature type="coiled-coil region" evidence="12">
    <location>
        <begin position="502"/>
        <end position="533"/>
    </location>
</feature>
<comment type="similarity">
    <text evidence="3">Belongs to the peptidase M16 family. PreP subfamily.</text>
</comment>
<keyword evidence="15" id="KW-1185">Reference proteome</keyword>
<name>A0AAN8G5E7_PATCE</name>
<dbReference type="GO" id="GO:0046872">
    <property type="term" value="F:metal ion binding"/>
    <property type="evidence" value="ECO:0007669"/>
    <property type="project" value="UniProtKB-KW"/>
</dbReference>
<keyword evidence="9" id="KW-0862">Zinc</keyword>
<dbReference type="AlphaFoldDB" id="A0AAN8G5E7"/>
<dbReference type="FunFam" id="3.30.830.10:FF:000011">
    <property type="entry name" value="Presequence protease, mitochondrial"/>
    <property type="match status" value="1"/>
</dbReference>
<keyword evidence="12" id="KW-0175">Coiled coil</keyword>
<accession>A0AAN8G5E7</accession>
<evidence type="ECO:0000313" key="15">
    <source>
        <dbReference type="Proteomes" id="UP001347796"/>
    </source>
</evidence>
<keyword evidence="7" id="KW-0479">Metal-binding</keyword>
<dbReference type="PANTHER" id="PTHR43016:SF13">
    <property type="entry name" value="PRESEQUENCE PROTEASE, MITOCHONDRIAL"/>
    <property type="match status" value="1"/>
</dbReference>
<dbReference type="GO" id="GO:0016485">
    <property type="term" value="P:protein processing"/>
    <property type="evidence" value="ECO:0007669"/>
    <property type="project" value="TreeGrafter"/>
</dbReference>
<evidence type="ECO:0000256" key="6">
    <source>
        <dbReference type="ARBA" id="ARBA00022670"/>
    </source>
</evidence>
<keyword evidence="10" id="KW-0482">Metalloprotease</keyword>
<dbReference type="InterPro" id="IPR013578">
    <property type="entry name" value="Peptidase_M16C_assoc"/>
</dbReference>
<comment type="subcellular location">
    <subcellularLocation>
        <location evidence="2">Mitochondrion matrix</location>
    </subcellularLocation>
</comment>
<evidence type="ECO:0000256" key="12">
    <source>
        <dbReference type="SAM" id="Coils"/>
    </source>
</evidence>
<evidence type="ECO:0000259" key="13">
    <source>
        <dbReference type="SMART" id="SM01264"/>
    </source>
</evidence>
<dbReference type="FunFam" id="3.30.830.10:FF:000009">
    <property type="entry name" value="Presequence protease, mitochondrial"/>
    <property type="match status" value="1"/>
</dbReference>
<keyword evidence="8" id="KW-0378">Hydrolase</keyword>
<keyword evidence="11" id="KW-0496">Mitochondrion</keyword>
<evidence type="ECO:0000256" key="3">
    <source>
        <dbReference type="ARBA" id="ARBA00007575"/>
    </source>
</evidence>
<dbReference type="Pfam" id="PF00675">
    <property type="entry name" value="Peptidase_M16"/>
    <property type="match status" value="1"/>
</dbReference>
<comment type="cofactor">
    <cofactor evidence="1">
        <name>Zn(2+)</name>
        <dbReference type="ChEBI" id="CHEBI:29105"/>
    </cofactor>
</comment>
<dbReference type="InterPro" id="IPR007863">
    <property type="entry name" value="Peptidase_M16_C"/>
</dbReference>
<evidence type="ECO:0000256" key="10">
    <source>
        <dbReference type="ARBA" id="ARBA00023049"/>
    </source>
</evidence>
<feature type="domain" description="Peptidase M16C associated" evidence="13">
    <location>
        <begin position="498"/>
        <end position="745"/>
    </location>
</feature>
<comment type="caution">
    <text evidence="14">The sequence shown here is derived from an EMBL/GenBank/DDBJ whole genome shotgun (WGS) entry which is preliminary data.</text>
</comment>
<organism evidence="14 15">
    <name type="scientific">Patella caerulea</name>
    <name type="common">Rayed Mediterranean limpet</name>
    <dbReference type="NCBI Taxonomy" id="87958"/>
    <lineage>
        <taxon>Eukaryota</taxon>
        <taxon>Metazoa</taxon>
        <taxon>Spiralia</taxon>
        <taxon>Lophotrochozoa</taxon>
        <taxon>Mollusca</taxon>
        <taxon>Gastropoda</taxon>
        <taxon>Patellogastropoda</taxon>
        <taxon>Patelloidea</taxon>
        <taxon>Patellidae</taxon>
        <taxon>Patella</taxon>
    </lineage>
</organism>
<evidence type="ECO:0000256" key="4">
    <source>
        <dbReference type="ARBA" id="ARBA00011853"/>
    </source>
</evidence>
<reference evidence="14 15" key="1">
    <citation type="submission" date="2024-01" db="EMBL/GenBank/DDBJ databases">
        <title>The genome of the rayed Mediterranean limpet Patella caerulea (Linnaeus, 1758).</title>
        <authorList>
            <person name="Anh-Thu Weber A."/>
            <person name="Halstead-Nussloch G."/>
        </authorList>
    </citation>
    <scope>NUCLEOTIDE SEQUENCE [LARGE SCALE GENOMIC DNA]</scope>
    <source>
        <strain evidence="14">AATW-2023a</strain>
        <tissue evidence="14">Whole specimen</tissue>
    </source>
</reference>
<comment type="subunit">
    <text evidence="4">Monomer and homodimer; homodimerization is induced by binding of the substrate.</text>
</comment>
<dbReference type="GO" id="GO:0004222">
    <property type="term" value="F:metalloendopeptidase activity"/>
    <property type="evidence" value="ECO:0007669"/>
    <property type="project" value="TreeGrafter"/>
</dbReference>
<dbReference type="Gene3D" id="3.30.830.10">
    <property type="entry name" value="Metalloenzyme, LuxS/M16 peptidase-like"/>
    <property type="match status" value="4"/>
</dbReference>
<evidence type="ECO:0000313" key="14">
    <source>
        <dbReference type="EMBL" id="KAK6166270.1"/>
    </source>
</evidence>
<keyword evidence="6" id="KW-0645">Protease</keyword>
<dbReference type="InterPro" id="IPR055130">
    <property type="entry name" value="PreP_C"/>
</dbReference>
<evidence type="ECO:0000256" key="9">
    <source>
        <dbReference type="ARBA" id="ARBA00022833"/>
    </source>
</evidence>
<dbReference type="SMART" id="SM01264">
    <property type="entry name" value="M16C_associated"/>
    <property type="match status" value="1"/>
</dbReference>
<dbReference type="Proteomes" id="UP001347796">
    <property type="component" value="Unassembled WGS sequence"/>
</dbReference>
<gene>
    <name evidence="14" type="ORF">SNE40_023007</name>
</gene>
<protein>
    <recommendedName>
        <fullName evidence="5">Presequence protease, mitochondrial</fullName>
    </recommendedName>
</protein>
<evidence type="ECO:0000256" key="11">
    <source>
        <dbReference type="ARBA" id="ARBA00023128"/>
    </source>
</evidence>
<dbReference type="PANTHER" id="PTHR43016">
    <property type="entry name" value="PRESEQUENCE PROTEASE"/>
    <property type="match status" value="1"/>
</dbReference>
<evidence type="ECO:0000256" key="8">
    <source>
        <dbReference type="ARBA" id="ARBA00022801"/>
    </source>
</evidence>
<proteinExistence type="inferred from homology"/>
<dbReference type="InterPro" id="IPR011765">
    <property type="entry name" value="Pept_M16_N"/>
</dbReference>